<dbReference type="AntiFam" id="ANF00254">
    <property type="entry name" value="DNA repeat"/>
</dbReference>
<dbReference type="Proteomes" id="UP000286287">
    <property type="component" value="Unassembled WGS sequence"/>
</dbReference>
<organism evidence="1 2">
    <name type="scientific">Deinococcus cavernae</name>
    <dbReference type="NCBI Taxonomy" id="2320857"/>
    <lineage>
        <taxon>Bacteria</taxon>
        <taxon>Thermotogati</taxon>
        <taxon>Deinococcota</taxon>
        <taxon>Deinococci</taxon>
        <taxon>Deinococcales</taxon>
        <taxon>Deinococcaceae</taxon>
        <taxon>Deinococcus</taxon>
    </lineage>
</organism>
<sequence>MTEKILSRAVRAAGISSGMASVCHAPCSACCPSNFTGLTPGRGMTPNANALEQFSEFGALWKGTPERSILRPTHLNSLALLGQNHCVLLSNALACSA</sequence>
<keyword evidence="2" id="KW-1185">Reference proteome</keyword>
<comment type="caution">
    <text evidence="1">The sequence shown here is derived from an EMBL/GenBank/DDBJ whole genome shotgun (WGS) entry which is preliminary data.</text>
</comment>
<name>A0A418VB82_9DEIO</name>
<evidence type="ECO:0000313" key="1">
    <source>
        <dbReference type="EMBL" id="RJF73286.1"/>
    </source>
</evidence>
<reference evidence="1 2" key="1">
    <citation type="submission" date="2018-09" db="EMBL/GenBank/DDBJ databases">
        <authorList>
            <person name="Zhu H."/>
        </authorList>
    </citation>
    <scope>NUCLEOTIDE SEQUENCE [LARGE SCALE GENOMIC DNA]</scope>
    <source>
        <strain evidence="1 2">K2S05-167</strain>
    </source>
</reference>
<gene>
    <name evidence="1" type="ORF">D3875_18730</name>
</gene>
<dbReference type="EMBL" id="QYUJ01000014">
    <property type="protein sequence ID" value="RJF73286.1"/>
    <property type="molecule type" value="Genomic_DNA"/>
</dbReference>
<proteinExistence type="predicted"/>
<accession>A0A418VB82</accession>
<dbReference type="AlphaFoldDB" id="A0A418VB82"/>
<evidence type="ECO:0000313" key="2">
    <source>
        <dbReference type="Proteomes" id="UP000286287"/>
    </source>
</evidence>
<protein>
    <submittedName>
        <fullName evidence="1">Uncharacterized protein</fullName>
    </submittedName>
</protein>